<proteinExistence type="predicted"/>
<dbReference type="GO" id="GO:0005886">
    <property type="term" value="C:plasma membrane"/>
    <property type="evidence" value="ECO:0007669"/>
    <property type="project" value="TreeGrafter"/>
</dbReference>
<dbReference type="Gene3D" id="2.40.50.140">
    <property type="entry name" value="Nucleic acid-binding proteins"/>
    <property type="match status" value="1"/>
</dbReference>
<feature type="transmembrane region" description="Helical" evidence="5">
    <location>
        <begin position="6"/>
        <end position="24"/>
    </location>
</feature>
<evidence type="ECO:0000256" key="1">
    <source>
        <dbReference type="ARBA" id="ARBA00004141"/>
    </source>
</evidence>
<gene>
    <name evidence="7" type="ORF">GCM10016234_14690</name>
</gene>
<dbReference type="EMBL" id="BMZQ01000001">
    <property type="protein sequence ID" value="GHD11493.1"/>
    <property type="molecule type" value="Genomic_DNA"/>
</dbReference>
<name>A0A8J3GJB3_9HYPH</name>
<keyword evidence="2 5" id="KW-0812">Transmembrane</keyword>
<accession>A0A8J3GJB3</accession>
<dbReference type="PANTHER" id="PTHR33507:SF3">
    <property type="entry name" value="INNER MEMBRANE PROTEIN YBBJ"/>
    <property type="match status" value="1"/>
</dbReference>
<protein>
    <submittedName>
        <fullName evidence="7">Membrane protein</fullName>
    </submittedName>
</protein>
<reference evidence="7" key="2">
    <citation type="submission" date="2020-09" db="EMBL/GenBank/DDBJ databases">
        <authorList>
            <person name="Sun Q."/>
            <person name="Kim S."/>
        </authorList>
    </citation>
    <scope>NUCLEOTIDE SEQUENCE</scope>
    <source>
        <strain evidence="7">KCTC 42249</strain>
    </source>
</reference>
<dbReference type="InterPro" id="IPR052165">
    <property type="entry name" value="Membrane_assoc_protease"/>
</dbReference>
<evidence type="ECO:0000313" key="8">
    <source>
        <dbReference type="Proteomes" id="UP000630142"/>
    </source>
</evidence>
<feature type="transmembrane region" description="Helical" evidence="5">
    <location>
        <begin position="56"/>
        <end position="75"/>
    </location>
</feature>
<dbReference type="RefSeq" id="WP_189502791.1">
    <property type="nucleotide sequence ID" value="NZ_BMZQ01000001.1"/>
</dbReference>
<dbReference type="Proteomes" id="UP000630142">
    <property type="component" value="Unassembled WGS sequence"/>
</dbReference>
<feature type="domain" description="NfeD-like C-terminal" evidence="6">
    <location>
        <begin position="97"/>
        <end position="150"/>
    </location>
</feature>
<dbReference type="Pfam" id="PF01957">
    <property type="entry name" value="NfeD"/>
    <property type="match status" value="1"/>
</dbReference>
<evidence type="ECO:0000313" key="7">
    <source>
        <dbReference type="EMBL" id="GHD11493.1"/>
    </source>
</evidence>
<keyword evidence="4 5" id="KW-0472">Membrane</keyword>
<keyword evidence="8" id="KW-1185">Reference proteome</keyword>
<dbReference type="InterPro" id="IPR002810">
    <property type="entry name" value="NfeD-like_C"/>
</dbReference>
<dbReference type="InterPro" id="IPR012340">
    <property type="entry name" value="NA-bd_OB-fold"/>
</dbReference>
<evidence type="ECO:0000256" key="5">
    <source>
        <dbReference type="SAM" id="Phobius"/>
    </source>
</evidence>
<dbReference type="PANTHER" id="PTHR33507">
    <property type="entry name" value="INNER MEMBRANE PROTEIN YBBJ"/>
    <property type="match status" value="1"/>
</dbReference>
<comment type="subcellular location">
    <subcellularLocation>
        <location evidence="1">Membrane</location>
        <topology evidence="1">Multi-pass membrane protein</topology>
    </subcellularLocation>
</comment>
<evidence type="ECO:0000256" key="4">
    <source>
        <dbReference type="ARBA" id="ARBA00023136"/>
    </source>
</evidence>
<reference evidence="7" key="1">
    <citation type="journal article" date="2014" name="Int. J. Syst. Evol. Microbiol.">
        <title>Complete genome sequence of Corynebacterium casei LMG S-19264T (=DSM 44701T), isolated from a smear-ripened cheese.</title>
        <authorList>
            <consortium name="US DOE Joint Genome Institute (JGI-PGF)"/>
            <person name="Walter F."/>
            <person name="Albersmeier A."/>
            <person name="Kalinowski J."/>
            <person name="Ruckert C."/>
        </authorList>
    </citation>
    <scope>NUCLEOTIDE SEQUENCE</scope>
    <source>
        <strain evidence="7">KCTC 42249</strain>
    </source>
</reference>
<dbReference type="AlphaFoldDB" id="A0A8J3GJB3"/>
<keyword evidence="3 5" id="KW-1133">Transmembrane helix</keyword>
<evidence type="ECO:0000259" key="6">
    <source>
        <dbReference type="Pfam" id="PF01957"/>
    </source>
</evidence>
<evidence type="ECO:0000256" key="2">
    <source>
        <dbReference type="ARBA" id="ARBA00022692"/>
    </source>
</evidence>
<evidence type="ECO:0000256" key="3">
    <source>
        <dbReference type="ARBA" id="ARBA00022989"/>
    </source>
</evidence>
<comment type="caution">
    <text evidence="7">The sequence shown here is derived from an EMBL/GenBank/DDBJ whole genome shotgun (WGS) entry which is preliminary data.</text>
</comment>
<organism evidence="7 8">
    <name type="scientific">Tianweitania populi</name>
    <dbReference type="NCBI Taxonomy" id="1607949"/>
    <lineage>
        <taxon>Bacteria</taxon>
        <taxon>Pseudomonadati</taxon>
        <taxon>Pseudomonadota</taxon>
        <taxon>Alphaproteobacteria</taxon>
        <taxon>Hyphomicrobiales</taxon>
        <taxon>Phyllobacteriaceae</taxon>
        <taxon>Tianweitania</taxon>
    </lineage>
</organism>
<sequence>MIARAIAELGPWGWILLGMVLLGLEIALPGVYLLWSGIAAIIIGALSFLLWDTGLWTWHVQVVLFLALSLLAAFVGSRYVGIHGTNSDEPFLNQPGNQLIGRTAVLREPITEGRGRIQLGDTMWLVQGPDLAAGNRVKVTGVRGSELIVEAA</sequence>